<comment type="catalytic activity">
    <reaction evidence="7 8">
        <text>a 2'-deoxycytidine in DNA + S-adenosyl-L-methionine = an N(4)-methyl-2'-deoxycytidine in DNA + S-adenosyl-L-homocysteine + H(+)</text>
        <dbReference type="Rhea" id="RHEA:16857"/>
        <dbReference type="Rhea" id="RHEA-COMP:11369"/>
        <dbReference type="Rhea" id="RHEA-COMP:13674"/>
        <dbReference type="ChEBI" id="CHEBI:15378"/>
        <dbReference type="ChEBI" id="CHEBI:57856"/>
        <dbReference type="ChEBI" id="CHEBI:59789"/>
        <dbReference type="ChEBI" id="CHEBI:85452"/>
        <dbReference type="ChEBI" id="CHEBI:137933"/>
        <dbReference type="EC" id="2.1.1.113"/>
    </reaction>
</comment>
<protein>
    <recommendedName>
        <fullName evidence="8">Type II methyltransferase</fullName>
        <ecNumber evidence="8">2.1.1.113</ecNumber>
    </recommendedName>
    <alternativeName>
        <fullName evidence="8">N-4 cytosine-specific methyltransferase</fullName>
    </alternativeName>
</protein>
<dbReference type="STRING" id="1459636.NTE_00834"/>
<evidence type="ECO:0000256" key="2">
    <source>
        <dbReference type="ARBA" id="ARBA00022603"/>
    </source>
</evidence>
<dbReference type="PANTHER" id="PTHR13370:SF3">
    <property type="entry name" value="TRNA (GUANINE(10)-N2)-METHYLTRANSFERASE HOMOLOG"/>
    <property type="match status" value="1"/>
</dbReference>
<accession>A0A075MN27</accession>
<dbReference type="GO" id="GO:0003677">
    <property type="term" value="F:DNA binding"/>
    <property type="evidence" value="ECO:0007669"/>
    <property type="project" value="UniProtKB-KW"/>
</dbReference>
<dbReference type="GO" id="GO:0009307">
    <property type="term" value="P:DNA restriction-modification system"/>
    <property type="evidence" value="ECO:0007669"/>
    <property type="project" value="UniProtKB-KW"/>
</dbReference>
<proteinExistence type="inferred from homology"/>
<dbReference type="InterPro" id="IPR002941">
    <property type="entry name" value="DNA_methylase_N4/N6"/>
</dbReference>
<dbReference type="AlphaFoldDB" id="A0A075MN27"/>
<evidence type="ECO:0000256" key="1">
    <source>
        <dbReference type="ARBA" id="ARBA00010203"/>
    </source>
</evidence>
<dbReference type="InterPro" id="IPR017985">
    <property type="entry name" value="MeTrfase_CN4_CS"/>
</dbReference>
<evidence type="ECO:0000259" key="9">
    <source>
        <dbReference type="Pfam" id="PF01555"/>
    </source>
</evidence>
<keyword evidence="11" id="KW-1185">Reference proteome</keyword>
<dbReference type="PANTHER" id="PTHR13370">
    <property type="entry name" value="RNA METHYLASE-RELATED"/>
    <property type="match status" value="1"/>
</dbReference>
<feature type="domain" description="DNA methylase N-4/N-6" evidence="9">
    <location>
        <begin position="27"/>
        <end position="329"/>
    </location>
</feature>
<evidence type="ECO:0000256" key="5">
    <source>
        <dbReference type="ARBA" id="ARBA00022747"/>
    </source>
</evidence>
<dbReference type="GeneID" id="41596679"/>
<keyword evidence="4 8" id="KW-0949">S-adenosyl-L-methionine</keyword>
<dbReference type="GO" id="GO:0032259">
    <property type="term" value="P:methylation"/>
    <property type="evidence" value="ECO:0007669"/>
    <property type="project" value="UniProtKB-KW"/>
</dbReference>
<keyword evidence="5 8" id="KW-0680">Restriction system</keyword>
<dbReference type="GO" id="GO:0008170">
    <property type="term" value="F:N-methyltransferase activity"/>
    <property type="evidence" value="ECO:0007669"/>
    <property type="project" value="InterPro"/>
</dbReference>
<dbReference type="eggNOG" id="arCOG00115">
    <property type="taxonomic scope" value="Archaea"/>
</dbReference>
<dbReference type="PRINTS" id="PR00508">
    <property type="entry name" value="S21N4MTFRASE"/>
</dbReference>
<evidence type="ECO:0000256" key="6">
    <source>
        <dbReference type="ARBA" id="ARBA00023125"/>
    </source>
</evidence>
<reference evidence="10 11" key="1">
    <citation type="journal article" date="2014" name="PLoS ONE">
        <title>Genome Sequence of Candidatus Nitrososphaera evergladensis from Group I.1b Enriched from Everglades Soil Reveals Novel Genomic Features of the Ammonia-Oxidizing Archaea.</title>
        <authorList>
            <person name="Zhalnina K.V."/>
            <person name="Dias R."/>
            <person name="Leonard M.T."/>
            <person name="Dorr de Quadros P."/>
            <person name="Camargo F.A."/>
            <person name="Drew J.C."/>
            <person name="Farmerie W.G."/>
            <person name="Daroub S.H."/>
            <person name="Triplett E.W."/>
        </authorList>
    </citation>
    <scope>NUCLEOTIDE SEQUENCE [LARGE SCALE GENOMIC DNA]</scope>
    <source>
        <strain evidence="10 11">SR1</strain>
    </source>
</reference>
<evidence type="ECO:0000256" key="8">
    <source>
        <dbReference type="RuleBase" id="RU362026"/>
    </source>
</evidence>
<dbReference type="InterPro" id="IPR001091">
    <property type="entry name" value="RM_Methyltransferase"/>
</dbReference>
<organism evidence="10 11">
    <name type="scientific">Candidatus Nitrososphaera evergladensis SR1</name>
    <dbReference type="NCBI Taxonomy" id="1459636"/>
    <lineage>
        <taxon>Archaea</taxon>
        <taxon>Nitrososphaerota</taxon>
        <taxon>Nitrososphaeria</taxon>
        <taxon>Nitrososphaerales</taxon>
        <taxon>Nitrososphaeraceae</taxon>
        <taxon>Nitrososphaera</taxon>
    </lineage>
</organism>
<dbReference type="EC" id="2.1.1.113" evidence="8"/>
<keyword evidence="3 10" id="KW-0808">Transferase</keyword>
<dbReference type="InterPro" id="IPR029063">
    <property type="entry name" value="SAM-dependent_MTases_sf"/>
</dbReference>
<dbReference type="SUPFAM" id="SSF53335">
    <property type="entry name" value="S-adenosyl-L-methionine-dependent methyltransferases"/>
    <property type="match status" value="1"/>
</dbReference>
<dbReference type="Gene3D" id="3.40.50.150">
    <property type="entry name" value="Vaccinia Virus protein VP39"/>
    <property type="match status" value="1"/>
</dbReference>
<dbReference type="EMBL" id="CP007174">
    <property type="protein sequence ID" value="AIF82911.1"/>
    <property type="molecule type" value="Genomic_DNA"/>
</dbReference>
<dbReference type="PROSITE" id="PS00093">
    <property type="entry name" value="N4_MTASE"/>
    <property type="match status" value="1"/>
</dbReference>
<evidence type="ECO:0000256" key="3">
    <source>
        <dbReference type="ARBA" id="ARBA00022679"/>
    </source>
</evidence>
<keyword evidence="2 8" id="KW-0489">Methyltransferase</keyword>
<dbReference type="OrthoDB" id="38200at2157"/>
<evidence type="ECO:0000256" key="7">
    <source>
        <dbReference type="ARBA" id="ARBA00049120"/>
    </source>
</evidence>
<dbReference type="REBASE" id="90019">
    <property type="entry name" value="M.NevSR1ORF834P"/>
</dbReference>
<dbReference type="Proteomes" id="UP000028194">
    <property type="component" value="Chromosome"/>
</dbReference>
<comment type="similarity">
    <text evidence="1">Belongs to the N(4)/N(6)-methyltransferase family. N(4) subfamily.</text>
</comment>
<dbReference type="GO" id="GO:0015667">
    <property type="term" value="F:site-specific DNA-methyltransferase (cytosine-N4-specific) activity"/>
    <property type="evidence" value="ECO:0007669"/>
    <property type="project" value="UniProtKB-EC"/>
</dbReference>
<evidence type="ECO:0000256" key="4">
    <source>
        <dbReference type="ARBA" id="ARBA00022691"/>
    </source>
</evidence>
<dbReference type="GO" id="GO:0005737">
    <property type="term" value="C:cytoplasm"/>
    <property type="evidence" value="ECO:0007669"/>
    <property type="project" value="TreeGrafter"/>
</dbReference>
<evidence type="ECO:0000313" key="10">
    <source>
        <dbReference type="EMBL" id="AIF82911.1"/>
    </source>
</evidence>
<evidence type="ECO:0000313" key="11">
    <source>
        <dbReference type="Proteomes" id="UP000028194"/>
    </source>
</evidence>
<sequence length="340" mass="38821">MAGDDPFQVLQGDARDIAKSLEPGTFRAIITSPPYFGHRHYGPDRGEIGQERDVERYLDALEGIFVACKRLLAEDGSLWIVIGDTRRRKEKLRVPHRLAERLSSAGYRFREDIIWYKKNNISSSSRDNFSQAYEYVLFFSKNAHSYADLDAVRVQGNEAVEGRNRVPPKEMLQFAPENPDRKEIERIADIIHNATAGTPISELPSTSEIARAYGYDPEKFCPTCYRKFKRHATRRRIGDHKHYPIFAVCNPNGKNPSNVWEIATRAHYGNEHFAIFPEELVEKIILFATKKGDFVLDPFCGRGTTGISAVSLGRRFVGIDLYRENVDRASKNILRAQQQI</sequence>
<dbReference type="KEGG" id="nev:NTE_00834"/>
<name>A0A075MN27_9ARCH</name>
<dbReference type="Pfam" id="PF01555">
    <property type="entry name" value="N6_N4_Mtase"/>
    <property type="match status" value="1"/>
</dbReference>
<dbReference type="HOGENOM" id="CLU_024927_2_3_2"/>
<dbReference type="RefSeq" id="WP_148699785.1">
    <property type="nucleotide sequence ID" value="NZ_CP007174.1"/>
</dbReference>
<gene>
    <name evidence="10" type="ORF">NTE_00834</name>
</gene>
<keyword evidence="6" id="KW-0238">DNA-binding</keyword>